<evidence type="ECO:0000313" key="4">
    <source>
        <dbReference type="Proteomes" id="UP000245590"/>
    </source>
</evidence>
<feature type="transmembrane region" description="Helical" evidence="1">
    <location>
        <begin position="103"/>
        <end position="123"/>
    </location>
</feature>
<dbReference type="EMBL" id="QFKX01000002">
    <property type="protein sequence ID" value="PWH07017.1"/>
    <property type="molecule type" value="Genomic_DNA"/>
</dbReference>
<feature type="transmembrane region" description="Helical" evidence="1">
    <location>
        <begin position="174"/>
        <end position="192"/>
    </location>
</feature>
<feature type="domain" description="CAAX prenyl protease 2/Lysostaphin resistance protein A-like" evidence="2">
    <location>
        <begin position="142"/>
        <end position="233"/>
    </location>
</feature>
<proteinExistence type="predicted"/>
<feature type="transmembrane region" description="Helical" evidence="1">
    <location>
        <begin position="198"/>
        <end position="215"/>
    </location>
</feature>
<feature type="transmembrane region" description="Helical" evidence="1">
    <location>
        <begin position="222"/>
        <end position="242"/>
    </location>
</feature>
<accession>A0A2U2RMB5</accession>
<keyword evidence="3" id="KW-0482">Metalloprotease</keyword>
<feature type="transmembrane region" description="Helical" evidence="1">
    <location>
        <begin position="143"/>
        <end position="167"/>
    </location>
</feature>
<dbReference type="GO" id="GO:0008237">
    <property type="term" value="F:metallopeptidase activity"/>
    <property type="evidence" value="ECO:0007669"/>
    <property type="project" value="UniProtKB-KW"/>
</dbReference>
<dbReference type="InterPro" id="IPR003675">
    <property type="entry name" value="Rce1/LyrA-like_dom"/>
</dbReference>
<dbReference type="AlphaFoldDB" id="A0A2U2RMB5"/>
<comment type="caution">
    <text evidence="3">The sequence shown here is derived from an EMBL/GenBank/DDBJ whole genome shotgun (WGS) entry which is preliminary data.</text>
</comment>
<dbReference type="GO" id="GO:0080120">
    <property type="term" value="P:CAAX-box protein maturation"/>
    <property type="evidence" value="ECO:0007669"/>
    <property type="project" value="UniProtKB-ARBA"/>
</dbReference>
<dbReference type="GO" id="GO:0006508">
    <property type="term" value="P:proteolysis"/>
    <property type="evidence" value="ECO:0007669"/>
    <property type="project" value="UniProtKB-KW"/>
</dbReference>
<protein>
    <submittedName>
        <fullName evidence="3">CPBP family intramembrane metalloprotease domain-containing protein</fullName>
    </submittedName>
</protein>
<name>A0A2U2RMB5_9MICO</name>
<keyword evidence="3" id="KW-0645">Protease</keyword>
<evidence type="ECO:0000256" key="1">
    <source>
        <dbReference type="SAM" id="Phobius"/>
    </source>
</evidence>
<organism evidence="3 4">
    <name type="scientific">Brachybacterium endophyticum</name>
    <dbReference type="NCBI Taxonomy" id="2182385"/>
    <lineage>
        <taxon>Bacteria</taxon>
        <taxon>Bacillati</taxon>
        <taxon>Actinomycetota</taxon>
        <taxon>Actinomycetes</taxon>
        <taxon>Micrococcales</taxon>
        <taxon>Dermabacteraceae</taxon>
        <taxon>Brachybacterium</taxon>
    </lineage>
</organism>
<dbReference type="GO" id="GO:0004175">
    <property type="term" value="F:endopeptidase activity"/>
    <property type="evidence" value="ECO:0007669"/>
    <property type="project" value="UniProtKB-ARBA"/>
</dbReference>
<evidence type="ECO:0000259" key="2">
    <source>
        <dbReference type="Pfam" id="PF02517"/>
    </source>
</evidence>
<keyword evidence="1" id="KW-0812">Transmembrane</keyword>
<keyword evidence="4" id="KW-1185">Reference proteome</keyword>
<sequence length="248" mass="26285">MPRWFLIAEIVVVLALSLGRSAVDAVVDLLRALAKGPLGSQQATLNSSQDSDPWFDLLQQLIGIAFTLVPVVLVVLLLTVSAGTLSRALGSLGLDGTRRLRDLVHGLLLAACIGLPGLALYYAGRALGATLEVIPAALDAHWWTVPVLILQAVKNAVVEEVIVVGYLTRRLEALGVGAAGVLAITAVLRASYHLYQGIGPGLANMVMGLVFTQYFRRTGRVLPLVLAHTLLDVVAFVGYALLKSVLPL</sequence>
<gene>
    <name evidence="3" type="ORF">DEO23_06145</name>
</gene>
<dbReference type="Proteomes" id="UP000245590">
    <property type="component" value="Unassembled WGS sequence"/>
</dbReference>
<feature type="transmembrane region" description="Helical" evidence="1">
    <location>
        <begin position="61"/>
        <end position="82"/>
    </location>
</feature>
<evidence type="ECO:0000313" key="3">
    <source>
        <dbReference type="EMBL" id="PWH07017.1"/>
    </source>
</evidence>
<keyword evidence="1" id="KW-0472">Membrane</keyword>
<dbReference type="Pfam" id="PF02517">
    <property type="entry name" value="Rce1-like"/>
    <property type="match status" value="1"/>
</dbReference>
<dbReference type="OrthoDB" id="4453618at2"/>
<reference evidence="3 4" key="1">
    <citation type="submission" date="2018-05" db="EMBL/GenBank/DDBJ databases">
        <title>Brachybacterium sp. M1HQ-2T, whole genome shotgun sequence.</title>
        <authorList>
            <person name="Tuo L."/>
        </authorList>
    </citation>
    <scope>NUCLEOTIDE SEQUENCE [LARGE SCALE GENOMIC DNA]</scope>
    <source>
        <strain evidence="3 4">M1HQ-2</strain>
    </source>
</reference>
<keyword evidence="1" id="KW-1133">Transmembrane helix</keyword>
<keyword evidence="3" id="KW-0378">Hydrolase</keyword>